<organism evidence="1 2">
    <name type="scientific">Plasmopara halstedii</name>
    <name type="common">Downy mildew of sunflower</name>
    <dbReference type="NCBI Taxonomy" id="4781"/>
    <lineage>
        <taxon>Eukaryota</taxon>
        <taxon>Sar</taxon>
        <taxon>Stramenopiles</taxon>
        <taxon>Oomycota</taxon>
        <taxon>Peronosporomycetes</taxon>
        <taxon>Peronosporales</taxon>
        <taxon>Peronosporaceae</taxon>
        <taxon>Plasmopara</taxon>
    </lineage>
</organism>
<dbReference type="GeneID" id="36397652"/>
<protein>
    <submittedName>
        <fullName evidence="1">Uncharacterized protein</fullName>
    </submittedName>
</protein>
<keyword evidence="2" id="KW-1185">Reference proteome</keyword>
<dbReference type="RefSeq" id="XP_024582551.1">
    <property type="nucleotide sequence ID" value="XM_024717010.1"/>
</dbReference>
<sequence>MSSLHALPLFSYWNGLSASYVPKYVRKQPRCTSMVGLYFILKIQSSTKDYISKHSVSDMELKEWLGD</sequence>
<dbReference type="AlphaFoldDB" id="A0A0P1AZ94"/>
<dbReference type="EMBL" id="CCYD01002047">
    <property type="protein sequence ID" value="CEG46182.1"/>
    <property type="molecule type" value="Genomic_DNA"/>
</dbReference>
<proteinExistence type="predicted"/>
<reference evidence="2" key="1">
    <citation type="submission" date="2014-09" db="EMBL/GenBank/DDBJ databases">
        <authorList>
            <person name="Sharma Rahul"/>
            <person name="Thines Marco"/>
        </authorList>
    </citation>
    <scope>NUCLEOTIDE SEQUENCE [LARGE SCALE GENOMIC DNA]</scope>
</reference>
<name>A0A0P1AZ94_PLAHL</name>
<evidence type="ECO:0000313" key="2">
    <source>
        <dbReference type="Proteomes" id="UP000054928"/>
    </source>
</evidence>
<accession>A0A0P1AZ94</accession>
<dbReference type="Proteomes" id="UP000054928">
    <property type="component" value="Unassembled WGS sequence"/>
</dbReference>
<evidence type="ECO:0000313" key="1">
    <source>
        <dbReference type="EMBL" id="CEG46182.1"/>
    </source>
</evidence>